<reference evidence="2" key="1">
    <citation type="submission" date="2023-05" db="EMBL/GenBank/DDBJ databases">
        <title>Sedimentitalea sp. nov. JM2-8.</title>
        <authorList>
            <person name="Huang J."/>
        </authorList>
    </citation>
    <scope>NUCLEOTIDE SEQUENCE [LARGE SCALE GENOMIC DNA]</scope>
    <source>
        <strain evidence="2">KHS03</strain>
    </source>
</reference>
<evidence type="ECO:0000313" key="1">
    <source>
        <dbReference type="EMBL" id="MDU9002834.1"/>
    </source>
</evidence>
<dbReference type="EMBL" id="JASMWN010000002">
    <property type="protein sequence ID" value="MDU9002834.1"/>
    <property type="molecule type" value="Genomic_DNA"/>
</dbReference>
<organism evidence="1 2">
    <name type="scientific">Sedimentitalea todarodis</name>
    <dbReference type="NCBI Taxonomy" id="1631240"/>
    <lineage>
        <taxon>Bacteria</taxon>
        <taxon>Pseudomonadati</taxon>
        <taxon>Pseudomonadota</taxon>
        <taxon>Alphaproteobacteria</taxon>
        <taxon>Rhodobacterales</taxon>
        <taxon>Paracoccaceae</taxon>
        <taxon>Sedimentitalea</taxon>
    </lineage>
</organism>
<accession>A0ABU3VAP0</accession>
<name>A0ABU3VAP0_9RHOB</name>
<protein>
    <submittedName>
        <fullName evidence="1">Uncharacterized protein</fullName>
    </submittedName>
</protein>
<evidence type="ECO:0000313" key="2">
    <source>
        <dbReference type="Proteomes" id="UP001255416"/>
    </source>
</evidence>
<dbReference type="Gene3D" id="3.30.9.10">
    <property type="entry name" value="D-Amino Acid Oxidase, subunit A, domain 2"/>
    <property type="match status" value="1"/>
</dbReference>
<gene>
    <name evidence="1" type="ORF">QO231_03070</name>
</gene>
<comment type="caution">
    <text evidence="1">The sequence shown here is derived from an EMBL/GenBank/DDBJ whole genome shotgun (WGS) entry which is preliminary data.</text>
</comment>
<dbReference type="Proteomes" id="UP001255416">
    <property type="component" value="Unassembled WGS sequence"/>
</dbReference>
<dbReference type="RefSeq" id="WP_316773246.1">
    <property type="nucleotide sequence ID" value="NZ_JASMWN010000002.1"/>
</dbReference>
<keyword evidence="2" id="KW-1185">Reference proteome</keyword>
<proteinExistence type="predicted"/>
<sequence length="138" mass="15721">MALGWPRQMNARESRYARPDAILRLACPADQDATQPHDVVGNDIALAERLVRSVKMVTELVMRVKINRAGLRILFRRSGADLWPRREVARFDLVCRSGWQWESNRVATLLLLANPLTGAATKPDADIVTRLTPERHRR</sequence>